<accession>A0A974QMP5</accession>
<name>A0A974QMP5_STAHO</name>
<proteinExistence type="predicted"/>
<comment type="caution">
    <text evidence="1">The sequence shown here is derived from an EMBL/GenBank/DDBJ whole genome shotgun (WGS) entry which is preliminary data.</text>
</comment>
<feature type="non-terminal residue" evidence="1">
    <location>
        <position position="86"/>
    </location>
</feature>
<dbReference type="AlphaFoldDB" id="A0A974QMP5"/>
<evidence type="ECO:0000313" key="2">
    <source>
        <dbReference type="Proteomes" id="UP000241540"/>
    </source>
</evidence>
<reference evidence="1 2" key="1">
    <citation type="journal article" date="2016" name="Front. Microbiol.">
        <title>Comprehensive Phylogenetic Analysis of Bovine Non-aureus Staphylococci Species Based on Whole-Genome Sequencing.</title>
        <authorList>
            <person name="Naushad S."/>
            <person name="Barkema H.W."/>
            <person name="Luby C."/>
            <person name="Condas L.A."/>
            <person name="Nobrega D.B."/>
            <person name="Carson D.A."/>
            <person name="De Buck J."/>
        </authorList>
    </citation>
    <scope>NUCLEOTIDE SEQUENCE [LARGE SCALE GENOMIC DNA]</scope>
    <source>
        <strain evidence="1 2">SNUC 5336</strain>
    </source>
</reference>
<dbReference type="EMBL" id="PZHX01000020">
    <property type="protein sequence ID" value="PTK29866.1"/>
    <property type="molecule type" value="Genomic_DNA"/>
</dbReference>
<organism evidence="1 2">
    <name type="scientific">Staphylococcus hominis</name>
    <dbReference type="NCBI Taxonomy" id="1290"/>
    <lineage>
        <taxon>Bacteria</taxon>
        <taxon>Bacillati</taxon>
        <taxon>Bacillota</taxon>
        <taxon>Bacilli</taxon>
        <taxon>Bacillales</taxon>
        <taxon>Staphylococcaceae</taxon>
        <taxon>Staphylococcus</taxon>
    </lineage>
</organism>
<evidence type="ECO:0000313" key="1">
    <source>
        <dbReference type="EMBL" id="PTK29866.1"/>
    </source>
</evidence>
<dbReference type="RefSeq" id="WP_142399612.1">
    <property type="nucleotide sequence ID" value="NZ_PZHX01000020.1"/>
</dbReference>
<gene>
    <name evidence="1" type="ORF">BUZ51_09670</name>
</gene>
<sequence>MVKNKIEEIISENGSSIIVLEGIDKNLMPEENKYFSFNIDYYDKVELNILKDQVVDEIILNRTFNEDYKWMTIEVYQIFKDYFSIN</sequence>
<dbReference type="Proteomes" id="UP000241540">
    <property type="component" value="Unassembled WGS sequence"/>
</dbReference>
<protein>
    <submittedName>
        <fullName evidence="1">Uncharacterized protein</fullName>
    </submittedName>
</protein>